<keyword evidence="2" id="KW-0963">Cytoplasm</keyword>
<comment type="similarity">
    <text evidence="1">Belongs to the RuvC family.</text>
</comment>
<dbReference type="HAMAP" id="MF_00034">
    <property type="entry name" value="RuvC"/>
    <property type="match status" value="1"/>
</dbReference>
<organism evidence="12">
    <name type="scientific">marine metagenome</name>
    <dbReference type="NCBI Taxonomy" id="408172"/>
    <lineage>
        <taxon>unclassified sequences</taxon>
        <taxon>metagenomes</taxon>
        <taxon>ecological metagenomes</taxon>
    </lineage>
</organism>
<evidence type="ECO:0000256" key="3">
    <source>
        <dbReference type="ARBA" id="ARBA00022722"/>
    </source>
</evidence>
<gene>
    <name evidence="12" type="ORF">METZ01_LOCUS200531</name>
</gene>
<accession>A0A382ECR7</accession>
<keyword evidence="3" id="KW-0540">Nuclease</keyword>
<dbReference type="Pfam" id="PF02075">
    <property type="entry name" value="RuvC"/>
    <property type="match status" value="1"/>
</dbReference>
<dbReference type="NCBIfam" id="TIGR00228">
    <property type="entry name" value="ruvC"/>
    <property type="match status" value="1"/>
</dbReference>
<dbReference type="PRINTS" id="PR00696">
    <property type="entry name" value="RSOLVASERUVC"/>
</dbReference>
<evidence type="ECO:0000256" key="2">
    <source>
        <dbReference type="ARBA" id="ARBA00022490"/>
    </source>
</evidence>
<name>A0A382ECR7_9ZZZZ</name>
<proteinExistence type="inferred from homology"/>
<keyword evidence="8" id="KW-0460">Magnesium</keyword>
<evidence type="ECO:0000256" key="8">
    <source>
        <dbReference type="ARBA" id="ARBA00022842"/>
    </source>
</evidence>
<dbReference type="InterPro" id="IPR012337">
    <property type="entry name" value="RNaseH-like_sf"/>
</dbReference>
<dbReference type="FunFam" id="3.30.420.10:FF:000002">
    <property type="entry name" value="Crossover junction endodeoxyribonuclease RuvC"/>
    <property type="match status" value="1"/>
</dbReference>
<dbReference type="AlphaFoldDB" id="A0A382ECR7"/>
<dbReference type="InterPro" id="IPR036397">
    <property type="entry name" value="RNaseH_sf"/>
</dbReference>
<keyword evidence="7" id="KW-0378">Hydrolase</keyword>
<sequence length="166" mass="18383">MKVMGIDPGSNCTGFGIVEEIKSDLHALHWSIVRSKPKHSFPERLKRIYDELVLAMEKFQPDVVAVEDLFYATNVKTVIKLGQTRGVTLLAAVNCGIELAEYSPLEIKQSVVGYGRADKNQVRDMVTILLNLKEKPEPFDASDALAVAICHIHNVGLQQKIKLAQG</sequence>
<keyword evidence="4" id="KW-0479">Metal-binding</keyword>
<evidence type="ECO:0000256" key="9">
    <source>
        <dbReference type="ARBA" id="ARBA00023125"/>
    </source>
</evidence>
<dbReference type="CDD" id="cd16962">
    <property type="entry name" value="RuvC"/>
    <property type="match status" value="1"/>
</dbReference>
<dbReference type="EMBL" id="UINC01043521">
    <property type="protein sequence ID" value="SVB47677.1"/>
    <property type="molecule type" value="Genomic_DNA"/>
</dbReference>
<dbReference type="GO" id="GO:0006310">
    <property type="term" value="P:DNA recombination"/>
    <property type="evidence" value="ECO:0007669"/>
    <property type="project" value="UniProtKB-KW"/>
</dbReference>
<dbReference type="GO" id="GO:0003677">
    <property type="term" value="F:DNA binding"/>
    <property type="evidence" value="ECO:0007669"/>
    <property type="project" value="UniProtKB-KW"/>
</dbReference>
<evidence type="ECO:0000313" key="12">
    <source>
        <dbReference type="EMBL" id="SVB47677.1"/>
    </source>
</evidence>
<evidence type="ECO:0000256" key="1">
    <source>
        <dbReference type="ARBA" id="ARBA00009518"/>
    </source>
</evidence>
<evidence type="ECO:0000256" key="7">
    <source>
        <dbReference type="ARBA" id="ARBA00022801"/>
    </source>
</evidence>
<keyword evidence="9" id="KW-0238">DNA-binding</keyword>
<evidence type="ECO:0000256" key="4">
    <source>
        <dbReference type="ARBA" id="ARBA00022723"/>
    </source>
</evidence>
<dbReference type="InterPro" id="IPR002176">
    <property type="entry name" value="X-over_junc_endoDNase_RuvC"/>
</dbReference>
<dbReference type="InterPro" id="IPR020563">
    <property type="entry name" value="X-over_junc_endoDNase_Mg_BS"/>
</dbReference>
<dbReference type="GO" id="GO:0008821">
    <property type="term" value="F:crossover junction DNA endonuclease activity"/>
    <property type="evidence" value="ECO:0007669"/>
    <property type="project" value="InterPro"/>
</dbReference>
<evidence type="ECO:0000256" key="5">
    <source>
        <dbReference type="ARBA" id="ARBA00022759"/>
    </source>
</evidence>
<evidence type="ECO:0000256" key="6">
    <source>
        <dbReference type="ARBA" id="ARBA00022763"/>
    </source>
</evidence>
<evidence type="ECO:0000256" key="11">
    <source>
        <dbReference type="ARBA" id="ARBA00023204"/>
    </source>
</evidence>
<keyword evidence="6" id="KW-0227">DNA damage</keyword>
<reference evidence="12" key="1">
    <citation type="submission" date="2018-05" db="EMBL/GenBank/DDBJ databases">
        <authorList>
            <person name="Lanie J.A."/>
            <person name="Ng W.-L."/>
            <person name="Kazmierczak K.M."/>
            <person name="Andrzejewski T.M."/>
            <person name="Davidsen T.M."/>
            <person name="Wayne K.J."/>
            <person name="Tettelin H."/>
            <person name="Glass J.I."/>
            <person name="Rusch D."/>
            <person name="Podicherti R."/>
            <person name="Tsui H.-C.T."/>
            <person name="Winkler M.E."/>
        </authorList>
    </citation>
    <scope>NUCLEOTIDE SEQUENCE</scope>
</reference>
<dbReference type="NCBIfam" id="NF000711">
    <property type="entry name" value="PRK00039.2-1"/>
    <property type="match status" value="1"/>
</dbReference>
<dbReference type="GO" id="GO:0006281">
    <property type="term" value="P:DNA repair"/>
    <property type="evidence" value="ECO:0007669"/>
    <property type="project" value="UniProtKB-KW"/>
</dbReference>
<dbReference type="Gene3D" id="3.30.420.10">
    <property type="entry name" value="Ribonuclease H-like superfamily/Ribonuclease H"/>
    <property type="match status" value="1"/>
</dbReference>
<dbReference type="PANTHER" id="PTHR30194">
    <property type="entry name" value="CROSSOVER JUNCTION ENDODEOXYRIBONUCLEASE RUVC"/>
    <property type="match status" value="1"/>
</dbReference>
<dbReference type="SUPFAM" id="SSF53098">
    <property type="entry name" value="Ribonuclease H-like"/>
    <property type="match status" value="1"/>
</dbReference>
<protein>
    <submittedName>
        <fullName evidence="12">Uncharacterized protein</fullName>
    </submittedName>
</protein>
<evidence type="ECO:0000256" key="10">
    <source>
        <dbReference type="ARBA" id="ARBA00023172"/>
    </source>
</evidence>
<dbReference type="GO" id="GO:0046872">
    <property type="term" value="F:metal ion binding"/>
    <property type="evidence" value="ECO:0007669"/>
    <property type="project" value="UniProtKB-KW"/>
</dbReference>
<keyword evidence="11" id="KW-0234">DNA repair</keyword>
<dbReference type="PROSITE" id="PS01321">
    <property type="entry name" value="RUVC"/>
    <property type="match status" value="1"/>
</dbReference>
<keyword evidence="10" id="KW-0233">DNA recombination</keyword>
<dbReference type="PANTHER" id="PTHR30194:SF3">
    <property type="entry name" value="CROSSOVER JUNCTION ENDODEOXYRIBONUCLEASE RUVC"/>
    <property type="match status" value="1"/>
</dbReference>
<keyword evidence="5" id="KW-0255">Endonuclease</keyword>